<dbReference type="KEGG" id="aacx:DEACI_0591"/>
<dbReference type="PROSITE" id="PS50893">
    <property type="entry name" value="ABC_TRANSPORTER_2"/>
    <property type="match status" value="1"/>
</dbReference>
<dbReference type="PANTHER" id="PTHR42734">
    <property type="entry name" value="METAL TRANSPORT SYSTEM ATP-BINDING PROTEIN TM_0124-RELATED"/>
    <property type="match status" value="1"/>
</dbReference>
<dbReference type="Proteomes" id="UP000836597">
    <property type="component" value="Chromosome"/>
</dbReference>
<dbReference type="EC" id="3.6.1.3" evidence="5"/>
<dbReference type="InterPro" id="IPR027417">
    <property type="entry name" value="P-loop_NTPase"/>
</dbReference>
<keyword evidence="2" id="KW-0547">Nucleotide-binding</keyword>
<dbReference type="EMBL" id="CDGJ01000071">
    <property type="protein sequence ID" value="CEJ07963.1"/>
    <property type="molecule type" value="Genomic_DNA"/>
</dbReference>
<dbReference type="SMART" id="SM00382">
    <property type="entry name" value="AAA"/>
    <property type="match status" value="1"/>
</dbReference>
<keyword evidence="7" id="KW-1185">Reference proteome</keyword>
<dbReference type="AlphaFoldDB" id="A0A8S0Y1T7"/>
<evidence type="ECO:0000313" key="6">
    <source>
        <dbReference type="EMBL" id="CEJ07963.1"/>
    </source>
</evidence>
<dbReference type="Pfam" id="PF00005">
    <property type="entry name" value="ABC_tran"/>
    <property type="match status" value="1"/>
</dbReference>
<sequence>MVGKVNGPVNRLWFEANLCLLWSRKVWVLELELKNLCCGYGGRAILRDVSLSVGMGEVLCVLGPNGTGKTTLFKTILGLIDSLGGDLCIEGQSMKYWSRQRMARIMAYIPQAHNPPFPFKVLDVVTMGRTAHLGSFSSPAARDVEIARRAMVTLKISYLEDRVYTEISGGEKQLVLIARALAQEPRILVMDEPTSALDFGNQLKVLSHVRHLADRGLTIIMATHFPDQAFLYAHKVILLKGGVVYGMGDPNRTITEEALAELYGVDVRILNTGILSSFGQREIKVCLPREQRPEVRGQGPEAGVNV</sequence>
<evidence type="ECO:0000256" key="2">
    <source>
        <dbReference type="ARBA" id="ARBA00022741"/>
    </source>
</evidence>
<reference evidence="6" key="1">
    <citation type="submission" date="2014-11" db="EMBL/GenBank/DDBJ databases">
        <authorList>
            <person name="Hornung B.V."/>
        </authorList>
    </citation>
    <scope>NUCLEOTIDE SEQUENCE</scope>
    <source>
        <strain evidence="6">INE</strain>
    </source>
</reference>
<name>A0A8S0Y1T7_9FIRM</name>
<dbReference type="Gene3D" id="3.40.50.300">
    <property type="entry name" value="P-loop containing nucleotide triphosphate hydrolases"/>
    <property type="match status" value="1"/>
</dbReference>
<dbReference type="Proteomes" id="UP001071230">
    <property type="component" value="Unassembled WGS sequence"/>
</dbReference>
<dbReference type="FunFam" id="3.40.50.300:FF:000134">
    <property type="entry name" value="Iron-enterobactin ABC transporter ATP-binding protein"/>
    <property type="match status" value="1"/>
</dbReference>
<reference evidence="5" key="2">
    <citation type="submission" date="2020-01" db="EMBL/GenBank/DDBJ databases">
        <authorList>
            <person name="Hornung B."/>
        </authorList>
    </citation>
    <scope>NUCLEOTIDE SEQUENCE</scope>
    <source>
        <strain evidence="5">PacBioINE</strain>
    </source>
</reference>
<keyword evidence="3 6" id="KW-0067">ATP-binding</keyword>
<dbReference type="GO" id="GO:0016887">
    <property type="term" value="F:ATP hydrolysis activity"/>
    <property type="evidence" value="ECO:0007669"/>
    <property type="project" value="InterPro"/>
</dbReference>
<gene>
    <name evidence="5" type="ORF">DEACI_0591</name>
    <name evidence="6" type="ORF">DEACI_2437</name>
</gene>
<dbReference type="GO" id="GO:0005524">
    <property type="term" value="F:ATP binding"/>
    <property type="evidence" value="ECO:0007669"/>
    <property type="project" value="UniProtKB-KW"/>
</dbReference>
<accession>A0A8S0Y1T7</accession>
<dbReference type="InterPro" id="IPR003593">
    <property type="entry name" value="AAA+_ATPase"/>
</dbReference>
<keyword evidence="5" id="KW-0378">Hydrolase</keyword>
<dbReference type="InterPro" id="IPR050153">
    <property type="entry name" value="Metal_Ion_Import_ABC"/>
</dbReference>
<organism evidence="5">
    <name type="scientific">Acididesulfobacillus acetoxydans</name>
    <dbReference type="NCBI Taxonomy" id="1561005"/>
    <lineage>
        <taxon>Bacteria</taxon>
        <taxon>Bacillati</taxon>
        <taxon>Bacillota</taxon>
        <taxon>Clostridia</taxon>
        <taxon>Eubacteriales</taxon>
        <taxon>Peptococcaceae</taxon>
        <taxon>Acididesulfobacillus</taxon>
    </lineage>
</organism>
<protein>
    <submittedName>
        <fullName evidence="5">ABC transporter</fullName>
        <ecNumber evidence="5">3.6.1.3</ecNumber>
    </submittedName>
    <submittedName>
        <fullName evidence="6">Hemin import ATP-binding protein HmuV</fullName>
    </submittedName>
</protein>
<evidence type="ECO:0000313" key="5">
    <source>
        <dbReference type="EMBL" id="CAA7599945.1"/>
    </source>
</evidence>
<dbReference type="EMBL" id="LR746496">
    <property type="protein sequence ID" value="CAA7599945.1"/>
    <property type="molecule type" value="Genomic_DNA"/>
</dbReference>
<evidence type="ECO:0000256" key="3">
    <source>
        <dbReference type="ARBA" id="ARBA00022840"/>
    </source>
</evidence>
<dbReference type="PANTHER" id="PTHR42734:SF19">
    <property type="entry name" value="IRON COMPOUNDS ABC TRANSPORTER, ATP-BINDING PROTEIN"/>
    <property type="match status" value="1"/>
</dbReference>
<keyword evidence="1" id="KW-0813">Transport</keyword>
<dbReference type="CDD" id="cd03214">
    <property type="entry name" value="ABC_Iron-Siderophores_B12_Hemin"/>
    <property type="match status" value="1"/>
</dbReference>
<evidence type="ECO:0000259" key="4">
    <source>
        <dbReference type="PROSITE" id="PS50893"/>
    </source>
</evidence>
<feature type="domain" description="ABC transporter" evidence="4">
    <location>
        <begin position="31"/>
        <end position="266"/>
    </location>
</feature>
<dbReference type="InterPro" id="IPR003439">
    <property type="entry name" value="ABC_transporter-like_ATP-bd"/>
</dbReference>
<proteinExistence type="predicted"/>
<evidence type="ECO:0000256" key="1">
    <source>
        <dbReference type="ARBA" id="ARBA00022448"/>
    </source>
</evidence>
<dbReference type="SUPFAM" id="SSF52540">
    <property type="entry name" value="P-loop containing nucleoside triphosphate hydrolases"/>
    <property type="match status" value="1"/>
</dbReference>
<dbReference type="InterPro" id="IPR017871">
    <property type="entry name" value="ABC_transporter-like_CS"/>
</dbReference>
<dbReference type="PROSITE" id="PS00211">
    <property type="entry name" value="ABC_TRANSPORTER_1"/>
    <property type="match status" value="1"/>
</dbReference>
<evidence type="ECO:0000313" key="7">
    <source>
        <dbReference type="Proteomes" id="UP001071230"/>
    </source>
</evidence>